<protein>
    <submittedName>
        <fullName evidence="1">Uncharacterized protein</fullName>
    </submittedName>
</protein>
<reference evidence="1" key="1">
    <citation type="submission" date="2022-11" db="EMBL/GenBank/DDBJ databases">
        <authorList>
            <person name="Hyden B.L."/>
            <person name="Feng K."/>
            <person name="Yates T."/>
            <person name="Jawdy S."/>
            <person name="Smart L.B."/>
            <person name="Muchero W."/>
        </authorList>
    </citation>
    <scope>NUCLEOTIDE SEQUENCE</scope>
    <source>
        <tissue evidence="1">Shoot tip</tissue>
    </source>
</reference>
<sequence length="99" mass="11518">MSAVEHLPCLFMMLRATSCQRLPAEKSEKLSKHYGRVAVDVYDVEKEIRYNMELVRKMNGRCNLEDWDQVTLTRNIQAGKGIGMSLVNGMFFRIFSDWL</sequence>
<keyword evidence="2" id="KW-1185">Reference proteome</keyword>
<dbReference type="EMBL" id="JAPFFM010000004">
    <property type="protein sequence ID" value="KAJ6764974.1"/>
    <property type="molecule type" value="Genomic_DNA"/>
</dbReference>
<gene>
    <name evidence="1" type="ORF">OIU74_023781</name>
</gene>
<dbReference type="Proteomes" id="UP001151752">
    <property type="component" value="Chromosome 12"/>
</dbReference>
<proteinExistence type="predicted"/>
<evidence type="ECO:0000313" key="2">
    <source>
        <dbReference type="Proteomes" id="UP001151752"/>
    </source>
</evidence>
<comment type="caution">
    <text evidence="1">The sequence shown here is derived from an EMBL/GenBank/DDBJ whole genome shotgun (WGS) entry which is preliminary data.</text>
</comment>
<accession>A0A9Q0WD14</accession>
<organism evidence="1 2">
    <name type="scientific">Salix koriyanagi</name>
    <dbReference type="NCBI Taxonomy" id="2511006"/>
    <lineage>
        <taxon>Eukaryota</taxon>
        <taxon>Viridiplantae</taxon>
        <taxon>Streptophyta</taxon>
        <taxon>Embryophyta</taxon>
        <taxon>Tracheophyta</taxon>
        <taxon>Spermatophyta</taxon>
        <taxon>Magnoliopsida</taxon>
        <taxon>eudicotyledons</taxon>
        <taxon>Gunneridae</taxon>
        <taxon>Pentapetalae</taxon>
        <taxon>rosids</taxon>
        <taxon>fabids</taxon>
        <taxon>Malpighiales</taxon>
        <taxon>Salicaceae</taxon>
        <taxon>Saliceae</taxon>
        <taxon>Salix</taxon>
    </lineage>
</organism>
<dbReference type="AlphaFoldDB" id="A0A9Q0WD14"/>
<evidence type="ECO:0000313" key="1">
    <source>
        <dbReference type="EMBL" id="KAJ6764974.1"/>
    </source>
</evidence>
<name>A0A9Q0WD14_9ROSI</name>
<reference evidence="1" key="2">
    <citation type="journal article" date="2023" name="Int. J. Mol. Sci.">
        <title>De Novo Assembly and Annotation of 11 Diverse Shrub Willow (Salix) Genomes Reveals Novel Gene Organization in Sex-Linked Regions.</title>
        <authorList>
            <person name="Hyden B."/>
            <person name="Feng K."/>
            <person name="Yates T.B."/>
            <person name="Jawdy S."/>
            <person name="Cereghino C."/>
            <person name="Smart L.B."/>
            <person name="Muchero W."/>
        </authorList>
    </citation>
    <scope>NUCLEOTIDE SEQUENCE</scope>
    <source>
        <tissue evidence="1">Shoot tip</tissue>
    </source>
</reference>